<dbReference type="AlphaFoldDB" id="A0A1J1J1T9"/>
<organism evidence="1 2">
    <name type="scientific">Clunio marinus</name>
    <dbReference type="NCBI Taxonomy" id="568069"/>
    <lineage>
        <taxon>Eukaryota</taxon>
        <taxon>Metazoa</taxon>
        <taxon>Ecdysozoa</taxon>
        <taxon>Arthropoda</taxon>
        <taxon>Hexapoda</taxon>
        <taxon>Insecta</taxon>
        <taxon>Pterygota</taxon>
        <taxon>Neoptera</taxon>
        <taxon>Endopterygota</taxon>
        <taxon>Diptera</taxon>
        <taxon>Nematocera</taxon>
        <taxon>Chironomoidea</taxon>
        <taxon>Chironomidae</taxon>
        <taxon>Clunio</taxon>
    </lineage>
</organism>
<reference evidence="1 2" key="1">
    <citation type="submission" date="2015-04" db="EMBL/GenBank/DDBJ databases">
        <authorList>
            <person name="Syromyatnikov M.Y."/>
            <person name="Popov V.N."/>
        </authorList>
    </citation>
    <scope>NUCLEOTIDE SEQUENCE [LARGE SCALE GENOMIC DNA]</scope>
</reference>
<gene>
    <name evidence="1" type="ORF">CLUMA_CG019358</name>
</gene>
<name>A0A1J1J1T9_9DIPT</name>
<accession>A0A1J1J1T9</accession>
<evidence type="ECO:0000313" key="2">
    <source>
        <dbReference type="Proteomes" id="UP000183832"/>
    </source>
</evidence>
<proteinExistence type="predicted"/>
<dbReference type="Proteomes" id="UP000183832">
    <property type="component" value="Unassembled WGS sequence"/>
</dbReference>
<evidence type="ECO:0000313" key="1">
    <source>
        <dbReference type="EMBL" id="CRL05906.1"/>
    </source>
</evidence>
<protein>
    <submittedName>
        <fullName evidence="1">CLUMA_CG019358, isoform A</fullName>
    </submittedName>
</protein>
<dbReference type="EMBL" id="CVRI01000066">
    <property type="protein sequence ID" value="CRL05906.1"/>
    <property type="molecule type" value="Genomic_DNA"/>
</dbReference>
<keyword evidence="2" id="KW-1185">Reference proteome</keyword>
<sequence>MSSTSTSRIRKTEKKYEIILKTKANCLRTNFFCFTKGFGIHFNTNGLLNNTVLQAPFPKAYLIEALLFQSIFIKVLEKL</sequence>